<name>A0A7X6R212_9NOCA</name>
<reference evidence="1 2" key="1">
    <citation type="submission" date="2020-04" db="EMBL/GenBank/DDBJ databases">
        <title>MicrobeNet Type strains.</title>
        <authorList>
            <person name="Nicholson A.C."/>
        </authorList>
    </citation>
    <scope>NUCLEOTIDE SEQUENCE [LARGE SCALE GENOMIC DNA]</scope>
    <source>
        <strain evidence="1 2">DSM 44956</strain>
    </source>
</reference>
<protein>
    <submittedName>
        <fullName evidence="1">Uncharacterized protein</fullName>
    </submittedName>
</protein>
<dbReference type="EMBL" id="JAAXOS010000003">
    <property type="protein sequence ID" value="NKY25870.1"/>
    <property type="molecule type" value="Genomic_DNA"/>
</dbReference>
<keyword evidence="2" id="KW-1185">Reference proteome</keyword>
<gene>
    <name evidence="1" type="ORF">HGB38_06460</name>
</gene>
<comment type="caution">
    <text evidence="1">The sequence shown here is derived from an EMBL/GenBank/DDBJ whole genome shotgun (WGS) entry which is preliminary data.</text>
</comment>
<evidence type="ECO:0000313" key="2">
    <source>
        <dbReference type="Proteomes" id="UP000540698"/>
    </source>
</evidence>
<evidence type="ECO:0000313" key="1">
    <source>
        <dbReference type="EMBL" id="NKY25870.1"/>
    </source>
</evidence>
<accession>A0A7X6R212</accession>
<organism evidence="1 2">
    <name type="scientific">Nocardia gamkensis</name>
    <dbReference type="NCBI Taxonomy" id="352869"/>
    <lineage>
        <taxon>Bacteria</taxon>
        <taxon>Bacillati</taxon>
        <taxon>Actinomycetota</taxon>
        <taxon>Actinomycetes</taxon>
        <taxon>Mycobacteriales</taxon>
        <taxon>Nocardiaceae</taxon>
        <taxon>Nocardia</taxon>
    </lineage>
</organism>
<dbReference type="AlphaFoldDB" id="A0A7X6R212"/>
<dbReference type="RefSeq" id="WP_157113989.1">
    <property type="nucleotide sequence ID" value="NZ_JAAXOS010000003.1"/>
</dbReference>
<proteinExistence type="predicted"/>
<sequence length="295" mass="32032">MDILFILFPDDWQSSPEEVPAGDSISVVFPARSPIGVIHIRIAVRDVDPEVMTLSLQAGVGALFALRAGAAVDVLDENEDPDHPAGTAFLADEGNGVYHIEITFNVQDQQWTLSAENSADTSASINVAAAGTDDPDSDTLRPWIDLPKGKMILKSHGFQPAPESASIRFRNCGTATLKITQSPGQPLPGDIFELESVEPDVVEPGAEGKLVFRVLDGKVGLLDHKIECNDKDDGHRRIRIERAEPKEIPQPWGPCNTCSSRPPGQPKCSVFLGDPISLNSLCERTFCRHKLIDHS</sequence>
<dbReference type="Proteomes" id="UP000540698">
    <property type="component" value="Unassembled WGS sequence"/>
</dbReference>